<gene>
    <name evidence="3" type="ORF">E1B28_007231</name>
</gene>
<organism evidence="3 4">
    <name type="scientific">Marasmius oreades</name>
    <name type="common">fairy-ring Marasmius</name>
    <dbReference type="NCBI Taxonomy" id="181124"/>
    <lineage>
        <taxon>Eukaryota</taxon>
        <taxon>Fungi</taxon>
        <taxon>Dikarya</taxon>
        <taxon>Basidiomycota</taxon>
        <taxon>Agaricomycotina</taxon>
        <taxon>Agaricomycetes</taxon>
        <taxon>Agaricomycetidae</taxon>
        <taxon>Agaricales</taxon>
        <taxon>Marasmiineae</taxon>
        <taxon>Marasmiaceae</taxon>
        <taxon>Marasmius</taxon>
    </lineage>
</organism>
<accession>A0A9P7S2J8</accession>
<comment type="caution">
    <text evidence="3">The sequence shown here is derived from an EMBL/GenBank/DDBJ whole genome shotgun (WGS) entry which is preliminary data.</text>
</comment>
<dbReference type="KEGG" id="more:E1B28_007231"/>
<dbReference type="InterPro" id="IPR000210">
    <property type="entry name" value="BTB/POZ_dom"/>
</dbReference>
<keyword evidence="4" id="KW-1185">Reference proteome</keyword>
<reference evidence="3" key="1">
    <citation type="journal article" date="2021" name="Genome Biol. Evol.">
        <title>The assembled and annotated genome of the fairy-ring fungus Marasmius oreades.</title>
        <authorList>
            <person name="Hiltunen M."/>
            <person name="Ament-Velasquez S.L."/>
            <person name="Johannesson H."/>
        </authorList>
    </citation>
    <scope>NUCLEOTIDE SEQUENCE</scope>
    <source>
        <strain evidence="3">03SP1</strain>
    </source>
</reference>
<name>A0A9P7S2J8_9AGAR</name>
<feature type="region of interest" description="Disordered" evidence="1">
    <location>
        <begin position="404"/>
        <end position="428"/>
    </location>
</feature>
<dbReference type="GeneID" id="66076307"/>
<dbReference type="EMBL" id="CM032184">
    <property type="protein sequence ID" value="KAG7093561.1"/>
    <property type="molecule type" value="Genomic_DNA"/>
</dbReference>
<proteinExistence type="predicted"/>
<feature type="domain" description="BTB" evidence="2">
    <location>
        <begin position="31"/>
        <end position="149"/>
    </location>
</feature>
<protein>
    <recommendedName>
        <fullName evidence="2">BTB domain-containing protein</fullName>
    </recommendedName>
</protein>
<dbReference type="SMART" id="SM00225">
    <property type="entry name" value="BTB"/>
    <property type="match status" value="1"/>
</dbReference>
<dbReference type="Proteomes" id="UP001049176">
    <property type="component" value="Chromosome 4"/>
</dbReference>
<evidence type="ECO:0000313" key="3">
    <source>
        <dbReference type="EMBL" id="KAG7093561.1"/>
    </source>
</evidence>
<dbReference type="OrthoDB" id="3227959at2759"/>
<sequence length="428" mass="48062">MHSNHFQHPAIFDAQTRVQLQRHPDLWFDDGSVVCRAQNTLFRVHVSQLSRHSVCFRDVFVVGTSTDPATSASIVHEDGSNAFEDCPVVILHDSAEDVGNLFTALYDGPKFGNNDREDFRMVSGILRLATKYIIEKLREKALAHLSIAWPSTLKGWDAREDVARTFEMETGNPGRHFYPSPISVINLARQIDALSLLPAAFYDLSRYPFSQIFEQDEDNGLYVNQLSDTEPCSSSSASQSSLSLLDTQRLCLGKESVQHTITSLIQAMRLSQTIRNTTQYQTVFSLSHPLAVPNTANPFAISPHPHRYRRSPSSFVCISAAACRKDFNELVDLATQHYIFDRERGCCDPLYVAEELGQLKSSEFSNFESPECKACARSLEMWAAKERERMWKGMPSWFGLSHNVGSTSSGSEETRTPPTIDIIIHGHP</sequence>
<evidence type="ECO:0000313" key="4">
    <source>
        <dbReference type="Proteomes" id="UP001049176"/>
    </source>
</evidence>
<feature type="compositionally biased region" description="Low complexity" evidence="1">
    <location>
        <begin position="405"/>
        <end position="419"/>
    </location>
</feature>
<dbReference type="AlphaFoldDB" id="A0A9P7S2J8"/>
<evidence type="ECO:0000259" key="2">
    <source>
        <dbReference type="SMART" id="SM00225"/>
    </source>
</evidence>
<evidence type="ECO:0000256" key="1">
    <source>
        <dbReference type="SAM" id="MobiDB-lite"/>
    </source>
</evidence>
<dbReference type="RefSeq" id="XP_043010031.1">
    <property type="nucleotide sequence ID" value="XM_043151949.1"/>
</dbReference>